<keyword evidence="12" id="KW-0325">Glycoprotein</keyword>
<keyword evidence="15" id="KW-1185">Reference proteome</keyword>
<evidence type="ECO:0000256" key="8">
    <source>
        <dbReference type="ARBA" id="ARBA00022840"/>
    </source>
</evidence>
<keyword evidence="6" id="KW-0732">Signal</keyword>
<evidence type="ECO:0000256" key="12">
    <source>
        <dbReference type="ARBA" id="ARBA00023180"/>
    </source>
</evidence>
<reference evidence="14 15" key="1">
    <citation type="submission" date="2022-01" db="EMBL/GenBank/DDBJ databases">
        <authorList>
            <person name="Xiong W."/>
            <person name="Schranz E."/>
        </authorList>
    </citation>
    <scope>NUCLEOTIDE SEQUENCE [LARGE SCALE GENOMIC DNA]</scope>
</reference>
<evidence type="ECO:0000256" key="5">
    <source>
        <dbReference type="ARBA" id="ARBA00022692"/>
    </source>
</evidence>
<accession>A0AAU9MI96</accession>
<comment type="similarity">
    <text evidence="3">In the C-terminal section; belongs to the protein kinase superfamily. Ser/Thr protein kinase family.</text>
</comment>
<dbReference type="InterPro" id="IPR011009">
    <property type="entry name" value="Kinase-like_dom_sf"/>
</dbReference>
<evidence type="ECO:0000256" key="9">
    <source>
        <dbReference type="ARBA" id="ARBA00022989"/>
    </source>
</evidence>
<gene>
    <name evidence="14" type="ORF">LVIROSA_LOCUS9040</name>
</gene>
<evidence type="ECO:0000256" key="7">
    <source>
        <dbReference type="ARBA" id="ARBA00022741"/>
    </source>
</evidence>
<dbReference type="Gene3D" id="1.10.510.10">
    <property type="entry name" value="Transferase(Phosphotransferase) domain 1"/>
    <property type="match status" value="1"/>
</dbReference>
<keyword evidence="5" id="KW-0812">Transmembrane</keyword>
<evidence type="ECO:0000256" key="11">
    <source>
        <dbReference type="ARBA" id="ARBA00023170"/>
    </source>
</evidence>
<dbReference type="GO" id="GO:0005524">
    <property type="term" value="F:ATP binding"/>
    <property type="evidence" value="ECO:0007669"/>
    <property type="project" value="UniProtKB-KW"/>
</dbReference>
<dbReference type="GO" id="GO:0005886">
    <property type="term" value="C:plasma membrane"/>
    <property type="evidence" value="ECO:0007669"/>
    <property type="project" value="UniProtKB-SubCell"/>
</dbReference>
<organism evidence="14 15">
    <name type="scientific">Lactuca virosa</name>
    <dbReference type="NCBI Taxonomy" id="75947"/>
    <lineage>
        <taxon>Eukaryota</taxon>
        <taxon>Viridiplantae</taxon>
        <taxon>Streptophyta</taxon>
        <taxon>Embryophyta</taxon>
        <taxon>Tracheophyta</taxon>
        <taxon>Spermatophyta</taxon>
        <taxon>Magnoliopsida</taxon>
        <taxon>eudicotyledons</taxon>
        <taxon>Gunneridae</taxon>
        <taxon>Pentapetalae</taxon>
        <taxon>asterids</taxon>
        <taxon>campanulids</taxon>
        <taxon>Asterales</taxon>
        <taxon>Asteraceae</taxon>
        <taxon>Cichorioideae</taxon>
        <taxon>Cichorieae</taxon>
        <taxon>Lactucinae</taxon>
        <taxon>Lactuca</taxon>
    </lineage>
</organism>
<dbReference type="EMBL" id="CAKMRJ010001112">
    <property type="protein sequence ID" value="CAH1421650.1"/>
    <property type="molecule type" value="Genomic_DNA"/>
</dbReference>
<evidence type="ECO:0000256" key="4">
    <source>
        <dbReference type="ARBA" id="ARBA00022475"/>
    </source>
</evidence>
<keyword evidence="7" id="KW-0547">Nucleotide-binding</keyword>
<evidence type="ECO:0000256" key="10">
    <source>
        <dbReference type="ARBA" id="ARBA00023136"/>
    </source>
</evidence>
<keyword evidence="9" id="KW-1133">Transmembrane helix</keyword>
<evidence type="ECO:0000259" key="13">
    <source>
        <dbReference type="PROSITE" id="PS50011"/>
    </source>
</evidence>
<dbReference type="PROSITE" id="PS00108">
    <property type="entry name" value="PROTEIN_KINASE_ST"/>
    <property type="match status" value="1"/>
</dbReference>
<dbReference type="PIRSF" id="PIRSF000654">
    <property type="entry name" value="Integrin-linked_kinase"/>
    <property type="match status" value="1"/>
</dbReference>
<keyword evidence="11" id="KW-0675">Receptor</keyword>
<protein>
    <recommendedName>
        <fullName evidence="13">Protein kinase domain-containing protein</fullName>
    </recommendedName>
</protein>
<evidence type="ECO:0000313" key="15">
    <source>
        <dbReference type="Proteomes" id="UP001157418"/>
    </source>
</evidence>
<dbReference type="AlphaFoldDB" id="A0AAU9MI96"/>
<dbReference type="InterPro" id="IPR000719">
    <property type="entry name" value="Prot_kinase_dom"/>
</dbReference>
<keyword evidence="8" id="KW-0067">ATP-binding</keyword>
<proteinExistence type="inferred from homology"/>
<dbReference type="Proteomes" id="UP001157418">
    <property type="component" value="Unassembled WGS sequence"/>
</dbReference>
<dbReference type="Pfam" id="PF00069">
    <property type="entry name" value="Pkinase"/>
    <property type="match status" value="1"/>
</dbReference>
<dbReference type="FunFam" id="1.10.510.10:FF:000240">
    <property type="entry name" value="Lectin-domain containing receptor kinase A4.3"/>
    <property type="match status" value="1"/>
</dbReference>
<dbReference type="GO" id="GO:0004672">
    <property type="term" value="F:protein kinase activity"/>
    <property type="evidence" value="ECO:0007669"/>
    <property type="project" value="InterPro"/>
</dbReference>
<keyword evidence="10" id="KW-0472">Membrane</keyword>
<dbReference type="InterPro" id="IPR050528">
    <property type="entry name" value="L-type_Lectin-RKs"/>
</dbReference>
<dbReference type="GO" id="GO:0002229">
    <property type="term" value="P:defense response to oomycetes"/>
    <property type="evidence" value="ECO:0007669"/>
    <property type="project" value="UniProtKB-ARBA"/>
</dbReference>
<evidence type="ECO:0000256" key="1">
    <source>
        <dbReference type="ARBA" id="ARBA00004251"/>
    </source>
</evidence>
<evidence type="ECO:0000256" key="6">
    <source>
        <dbReference type="ARBA" id="ARBA00022729"/>
    </source>
</evidence>
<comment type="subcellular location">
    <subcellularLocation>
        <location evidence="1">Cell membrane</location>
        <topology evidence="1">Single-pass type I membrane protein</topology>
    </subcellularLocation>
</comment>
<dbReference type="PANTHER" id="PTHR27007">
    <property type="match status" value="1"/>
</dbReference>
<dbReference type="SUPFAM" id="SSF56112">
    <property type="entry name" value="Protein kinase-like (PK-like)"/>
    <property type="match status" value="1"/>
</dbReference>
<sequence>MPNGSLDTYLFGNKNPLGWSNRYKIAQGLASALHHLHEEQGEKYVIHRDIKPSNVMLDSEFNPKLGDFGLARLKDSNEQGSKTTKLAGTLGYCAPEYVTSRKANKATDMFSFGVTALEIGSGRSVENQVSDMDLVKWVWHLYGQKQLLLTVDKRLSQDVNEKQYNCLMTVGLSCTHPDPSKRLTIEGVIHALKNVIPPEVPVNMPTPRYDTPTNHPSSSRNQVIKIMHS</sequence>
<evidence type="ECO:0000256" key="3">
    <source>
        <dbReference type="ARBA" id="ARBA00010217"/>
    </source>
</evidence>
<keyword evidence="4" id="KW-1003">Cell membrane</keyword>
<comment type="caution">
    <text evidence="14">The sequence shown here is derived from an EMBL/GenBank/DDBJ whole genome shotgun (WGS) entry which is preliminary data.</text>
</comment>
<evidence type="ECO:0000313" key="14">
    <source>
        <dbReference type="EMBL" id="CAH1421650.1"/>
    </source>
</evidence>
<feature type="domain" description="Protein kinase" evidence="13">
    <location>
        <begin position="1"/>
        <end position="193"/>
    </location>
</feature>
<evidence type="ECO:0000256" key="2">
    <source>
        <dbReference type="ARBA" id="ARBA00008536"/>
    </source>
</evidence>
<name>A0AAU9MI96_9ASTR</name>
<dbReference type="PROSITE" id="PS50011">
    <property type="entry name" value="PROTEIN_KINASE_DOM"/>
    <property type="match status" value="1"/>
</dbReference>
<dbReference type="InterPro" id="IPR008271">
    <property type="entry name" value="Ser/Thr_kinase_AS"/>
</dbReference>
<dbReference type="SMART" id="SM00220">
    <property type="entry name" value="S_TKc"/>
    <property type="match status" value="1"/>
</dbReference>
<comment type="similarity">
    <text evidence="2">In the N-terminal section; belongs to the leguminous lectin family.</text>
</comment>